<reference evidence="15" key="1">
    <citation type="submission" date="2017-02" db="EMBL/GenBank/DDBJ databases">
        <authorList>
            <person name="Varghese N."/>
            <person name="Submissions S."/>
        </authorList>
    </citation>
    <scope>NUCLEOTIDE SEQUENCE [LARGE SCALE GENOMIC DNA]</scope>
    <source>
        <strain evidence="15">ATCC BAA-34</strain>
    </source>
</reference>
<dbReference type="CDD" id="cd02005">
    <property type="entry name" value="TPP_PDC_IPDC"/>
    <property type="match status" value="1"/>
</dbReference>
<dbReference type="FunFam" id="3.40.50.970:FF:000024">
    <property type="entry name" value="Pyruvate decarboxylase isozyme"/>
    <property type="match status" value="1"/>
</dbReference>
<dbReference type="InterPro" id="IPR012110">
    <property type="entry name" value="PDC/IPDC-like"/>
</dbReference>
<sequence>MSTDYTVSTYLLQRLKELGVDHLFGVPGDYVLDFLDQVIESPVEWIGTCNELNAGYAADGYARLNGLGGAVVTYGVGGFSILNAVAGAFAEMVPLVLISGAPPGGRRKTGALVHHLVADYERQLEIFRKVTVDAALLDDPATAPQLIDRLLATCVSRKLPVYLELPADMARAVCLPPSAPLATVVRCSDPDSLKACADAVAELINNADYPAILAGIEVSRFGLGQDLLELVEQAELPFATMLSSKSVLPELHPQFIGLYQGGWSRPSVQHQIESADCLLSLGAWMTDLDTGIFSNHIDPQRVIEVGRETVRIGAQLYRQVLPGDLIYELVPRLRTRSYLDLHPGEPRIASGDFVPRITAPLTAARMYEAIHSFLDDSMILLAEPGDAFCAAPEFTIEEAERFIVQSFYSSIGYCTPAALGVGLARPGSRPVVLTGDGAFQMTVQELSTLMRQQIPAVVLLINNDGYLVERMLHEDGPYNDIKMWRYADLPALFNAGTDGIGIRVTTEGELHAALQTAAAEQDKLVLIELCVQKLDCSEGLRRLGATMRAPMPRR</sequence>
<feature type="binding site" evidence="9">
    <location>
        <position position="436"/>
    </location>
    <ligand>
        <name>Mg(2+)</name>
        <dbReference type="ChEBI" id="CHEBI:18420"/>
    </ligand>
</feature>
<dbReference type="RefSeq" id="WP_078789962.1">
    <property type="nucleotide sequence ID" value="NZ_FUWR01000007.1"/>
</dbReference>
<feature type="domain" description="Thiamine pyrophosphate enzyme N-terminal TPP-binding" evidence="13">
    <location>
        <begin position="6"/>
        <end position="112"/>
    </location>
</feature>
<dbReference type="GO" id="GO:0030976">
    <property type="term" value="F:thiamine pyrophosphate binding"/>
    <property type="evidence" value="ECO:0007669"/>
    <property type="project" value="InterPro"/>
</dbReference>
<dbReference type="Gene3D" id="3.40.50.1220">
    <property type="entry name" value="TPP-binding domain"/>
    <property type="match status" value="1"/>
</dbReference>
<dbReference type="GO" id="GO:0005829">
    <property type="term" value="C:cytosol"/>
    <property type="evidence" value="ECO:0007669"/>
    <property type="project" value="TreeGrafter"/>
</dbReference>
<evidence type="ECO:0000256" key="10">
    <source>
        <dbReference type="RuleBase" id="RU362132"/>
    </source>
</evidence>
<dbReference type="Pfam" id="PF02775">
    <property type="entry name" value="TPP_enzyme_C"/>
    <property type="match status" value="1"/>
</dbReference>
<evidence type="ECO:0000259" key="13">
    <source>
        <dbReference type="Pfam" id="PF02776"/>
    </source>
</evidence>
<dbReference type="PANTHER" id="PTHR43452">
    <property type="entry name" value="PYRUVATE DECARBOXYLASE"/>
    <property type="match status" value="1"/>
</dbReference>
<dbReference type="PANTHER" id="PTHR43452:SF30">
    <property type="entry name" value="PYRUVATE DECARBOXYLASE ISOZYME 1-RELATED"/>
    <property type="match status" value="1"/>
</dbReference>
<feature type="domain" description="Thiamine pyrophosphate enzyme central" evidence="11">
    <location>
        <begin position="198"/>
        <end position="314"/>
    </location>
</feature>
<keyword evidence="6 9" id="KW-0460">Magnesium</keyword>
<organism evidence="14 15">
    <name type="scientific">Trichlorobacter thiogenes</name>
    <dbReference type="NCBI Taxonomy" id="115783"/>
    <lineage>
        <taxon>Bacteria</taxon>
        <taxon>Pseudomonadati</taxon>
        <taxon>Thermodesulfobacteriota</taxon>
        <taxon>Desulfuromonadia</taxon>
        <taxon>Geobacterales</taxon>
        <taxon>Geobacteraceae</taxon>
        <taxon>Trichlorobacter</taxon>
    </lineage>
</organism>
<comment type="cofactor">
    <cofactor evidence="1">
        <name>a metal cation</name>
        <dbReference type="ChEBI" id="CHEBI:25213"/>
    </cofactor>
</comment>
<evidence type="ECO:0000313" key="15">
    <source>
        <dbReference type="Proteomes" id="UP000190102"/>
    </source>
</evidence>
<dbReference type="OrthoDB" id="2254214at2"/>
<feature type="domain" description="Thiamine pyrophosphate enzyme TPP-binding" evidence="12">
    <location>
        <begin position="394"/>
        <end position="528"/>
    </location>
</feature>
<dbReference type="GO" id="GO:0004737">
    <property type="term" value="F:pyruvate decarboxylase activity"/>
    <property type="evidence" value="ECO:0007669"/>
    <property type="project" value="TreeGrafter"/>
</dbReference>
<dbReference type="Pfam" id="PF02776">
    <property type="entry name" value="TPP_enzyme_N"/>
    <property type="match status" value="1"/>
</dbReference>
<evidence type="ECO:0000259" key="12">
    <source>
        <dbReference type="Pfam" id="PF02775"/>
    </source>
</evidence>
<dbReference type="EMBL" id="FUWR01000007">
    <property type="protein sequence ID" value="SJZ79566.1"/>
    <property type="molecule type" value="Genomic_DNA"/>
</dbReference>
<keyword evidence="4 9" id="KW-0479">Metal-binding</keyword>
<keyword evidence="15" id="KW-1185">Reference proteome</keyword>
<dbReference type="PIRSF" id="PIRSF036565">
    <property type="entry name" value="Pyruvt_ip_decrb"/>
    <property type="match status" value="1"/>
</dbReference>
<dbReference type="InterPro" id="IPR012000">
    <property type="entry name" value="Thiamin_PyroP_enz_cen_dom"/>
</dbReference>
<dbReference type="CDD" id="cd07038">
    <property type="entry name" value="TPP_PYR_PDC_IPDC_like"/>
    <property type="match status" value="1"/>
</dbReference>
<comment type="cofactor">
    <cofactor evidence="2">
        <name>thiamine diphosphate</name>
        <dbReference type="ChEBI" id="CHEBI:58937"/>
    </cofactor>
</comment>
<dbReference type="Gene3D" id="3.40.50.970">
    <property type="match status" value="2"/>
</dbReference>
<evidence type="ECO:0000259" key="11">
    <source>
        <dbReference type="Pfam" id="PF00205"/>
    </source>
</evidence>
<dbReference type="InterPro" id="IPR047213">
    <property type="entry name" value="TPP_PYR_PDC_IPDC-like"/>
</dbReference>
<dbReference type="InterPro" id="IPR029061">
    <property type="entry name" value="THDP-binding"/>
</dbReference>
<comment type="similarity">
    <text evidence="3 10">Belongs to the TPP enzyme family.</text>
</comment>
<dbReference type="GO" id="GO:0000949">
    <property type="term" value="P:aromatic amino acid family catabolic process to alcohol via Ehrlich pathway"/>
    <property type="evidence" value="ECO:0007669"/>
    <property type="project" value="TreeGrafter"/>
</dbReference>
<evidence type="ECO:0000256" key="9">
    <source>
        <dbReference type="PIRSR" id="PIRSR036565-2"/>
    </source>
</evidence>
<dbReference type="SUPFAM" id="SSF52467">
    <property type="entry name" value="DHS-like NAD/FAD-binding domain"/>
    <property type="match status" value="1"/>
</dbReference>
<feature type="binding site" evidence="9">
    <location>
        <position position="465"/>
    </location>
    <ligand>
        <name>Mg(2+)</name>
        <dbReference type="ChEBI" id="CHEBI:18420"/>
    </ligand>
</feature>
<comment type="cofactor">
    <cofactor evidence="9">
        <name>Mg(2+)</name>
        <dbReference type="ChEBI" id="CHEBI:18420"/>
    </cofactor>
    <text evidence="9">Binds 1 Mg(2+) per subunit.</text>
</comment>
<evidence type="ECO:0000256" key="1">
    <source>
        <dbReference type="ARBA" id="ARBA00001920"/>
    </source>
</evidence>
<dbReference type="InterPro" id="IPR047214">
    <property type="entry name" value="TPP_PDC_IPDC"/>
</dbReference>
<evidence type="ECO:0000256" key="4">
    <source>
        <dbReference type="ARBA" id="ARBA00022723"/>
    </source>
</evidence>
<evidence type="ECO:0000256" key="2">
    <source>
        <dbReference type="ARBA" id="ARBA00001964"/>
    </source>
</evidence>
<dbReference type="STRING" id="115783.SAMN02745119_01665"/>
<evidence type="ECO:0000256" key="6">
    <source>
        <dbReference type="ARBA" id="ARBA00022842"/>
    </source>
</evidence>
<keyword evidence="7 10" id="KW-0786">Thiamine pyrophosphate</keyword>
<evidence type="ECO:0000256" key="3">
    <source>
        <dbReference type="ARBA" id="ARBA00007812"/>
    </source>
</evidence>
<dbReference type="InterPro" id="IPR012001">
    <property type="entry name" value="Thiamin_PyroP_enz_TPP-bd_dom"/>
</dbReference>
<protein>
    <submittedName>
        <fullName evidence="14">Indolepyruvate decarboxylase</fullName>
    </submittedName>
</protein>
<dbReference type="Proteomes" id="UP000190102">
    <property type="component" value="Unassembled WGS sequence"/>
</dbReference>
<keyword evidence="8" id="KW-0456">Lyase</keyword>
<gene>
    <name evidence="14" type="ORF">SAMN02745119_01665</name>
</gene>
<evidence type="ECO:0000256" key="8">
    <source>
        <dbReference type="ARBA" id="ARBA00023239"/>
    </source>
</evidence>
<evidence type="ECO:0000256" key="7">
    <source>
        <dbReference type="ARBA" id="ARBA00023052"/>
    </source>
</evidence>
<name>A0A1T4NKG9_9BACT</name>
<dbReference type="InterPro" id="IPR000399">
    <property type="entry name" value="TPP-bd_CS"/>
</dbReference>
<proteinExistence type="inferred from homology"/>
<evidence type="ECO:0000256" key="5">
    <source>
        <dbReference type="ARBA" id="ARBA00022793"/>
    </source>
</evidence>
<keyword evidence="14" id="KW-0670">Pyruvate</keyword>
<keyword evidence="5" id="KW-0210">Decarboxylase</keyword>
<dbReference type="InterPro" id="IPR029035">
    <property type="entry name" value="DHS-like_NAD/FAD-binding_dom"/>
</dbReference>
<dbReference type="Pfam" id="PF00205">
    <property type="entry name" value="TPP_enzyme_M"/>
    <property type="match status" value="1"/>
</dbReference>
<dbReference type="InterPro" id="IPR011766">
    <property type="entry name" value="TPP_enzyme_TPP-bd"/>
</dbReference>
<evidence type="ECO:0000313" key="14">
    <source>
        <dbReference type="EMBL" id="SJZ79566.1"/>
    </source>
</evidence>
<dbReference type="GO" id="GO:0000287">
    <property type="term" value="F:magnesium ion binding"/>
    <property type="evidence" value="ECO:0007669"/>
    <property type="project" value="InterPro"/>
</dbReference>
<dbReference type="SUPFAM" id="SSF52518">
    <property type="entry name" value="Thiamin diphosphate-binding fold (THDP-binding)"/>
    <property type="match status" value="2"/>
</dbReference>
<dbReference type="AlphaFoldDB" id="A0A1T4NKG9"/>
<accession>A0A1T4NKG9</accession>
<dbReference type="PROSITE" id="PS00187">
    <property type="entry name" value="TPP_ENZYMES"/>
    <property type="match status" value="1"/>
</dbReference>
<feature type="binding site" evidence="9">
    <location>
        <position position="463"/>
    </location>
    <ligand>
        <name>Mg(2+)</name>
        <dbReference type="ChEBI" id="CHEBI:18420"/>
    </ligand>
</feature>